<accession>A0ABY9RID5</accession>
<organism evidence="7 8">
    <name type="scientific">Undibacterium cyanobacteriorum</name>
    <dbReference type="NCBI Taxonomy" id="3073561"/>
    <lineage>
        <taxon>Bacteria</taxon>
        <taxon>Pseudomonadati</taxon>
        <taxon>Pseudomonadota</taxon>
        <taxon>Betaproteobacteria</taxon>
        <taxon>Burkholderiales</taxon>
        <taxon>Oxalobacteraceae</taxon>
        <taxon>Undibacterium</taxon>
    </lineage>
</organism>
<name>A0ABY9RID5_9BURK</name>
<dbReference type="Gene3D" id="3.30.1490.190">
    <property type="match status" value="1"/>
</dbReference>
<dbReference type="EMBL" id="CP133720">
    <property type="protein sequence ID" value="WMW80978.1"/>
    <property type="molecule type" value="Genomic_DNA"/>
</dbReference>
<dbReference type="Gene3D" id="1.10.10.10">
    <property type="entry name" value="Winged helix-like DNA-binding domain superfamily/Winged helix DNA-binding domain"/>
    <property type="match status" value="1"/>
</dbReference>
<keyword evidence="4" id="KW-0805">Transcription regulation</keyword>
<dbReference type="Pfam" id="PF01475">
    <property type="entry name" value="FUR"/>
    <property type="match status" value="1"/>
</dbReference>
<dbReference type="Proteomes" id="UP001181355">
    <property type="component" value="Chromosome"/>
</dbReference>
<evidence type="ECO:0000256" key="4">
    <source>
        <dbReference type="ARBA" id="ARBA00023015"/>
    </source>
</evidence>
<dbReference type="InterPro" id="IPR002481">
    <property type="entry name" value="FUR"/>
</dbReference>
<evidence type="ECO:0000256" key="6">
    <source>
        <dbReference type="ARBA" id="ARBA00023163"/>
    </source>
</evidence>
<evidence type="ECO:0000256" key="2">
    <source>
        <dbReference type="ARBA" id="ARBA00022491"/>
    </source>
</evidence>
<evidence type="ECO:0000256" key="1">
    <source>
        <dbReference type="ARBA" id="ARBA00007957"/>
    </source>
</evidence>
<dbReference type="PANTHER" id="PTHR33202">
    <property type="entry name" value="ZINC UPTAKE REGULATION PROTEIN"/>
    <property type="match status" value="1"/>
</dbReference>
<reference evidence="7" key="1">
    <citation type="submission" date="2023-09" db="EMBL/GenBank/DDBJ databases">
        <title>Undibacterium sp. 20NA77.5 isolated from freshwater.</title>
        <authorList>
            <person name="Le V."/>
            <person name="Ko S.-R."/>
            <person name="Ahn C.-Y."/>
            <person name="Oh H.-M."/>
        </authorList>
    </citation>
    <scope>NUCLEOTIDE SEQUENCE</scope>
    <source>
        <strain evidence="7">20NA77.5</strain>
    </source>
</reference>
<comment type="similarity">
    <text evidence="1">Belongs to the Fur family.</text>
</comment>
<keyword evidence="3" id="KW-0862">Zinc</keyword>
<dbReference type="SUPFAM" id="SSF46785">
    <property type="entry name" value="Winged helix' DNA-binding domain"/>
    <property type="match status" value="1"/>
</dbReference>
<dbReference type="InterPro" id="IPR036390">
    <property type="entry name" value="WH_DNA-bd_sf"/>
</dbReference>
<protein>
    <submittedName>
        <fullName evidence="7">Transcriptional repressor</fullName>
    </submittedName>
</protein>
<dbReference type="InterPro" id="IPR036388">
    <property type="entry name" value="WH-like_DNA-bd_sf"/>
</dbReference>
<evidence type="ECO:0000313" key="8">
    <source>
        <dbReference type="Proteomes" id="UP001181355"/>
    </source>
</evidence>
<evidence type="ECO:0000256" key="3">
    <source>
        <dbReference type="ARBA" id="ARBA00022833"/>
    </source>
</evidence>
<dbReference type="InterPro" id="IPR043135">
    <property type="entry name" value="Fur_C"/>
</dbReference>
<proteinExistence type="inferred from homology"/>
<keyword evidence="2" id="KW-0678">Repressor</keyword>
<gene>
    <name evidence="7" type="ORF">RF679_01530</name>
</gene>
<dbReference type="RefSeq" id="WP_309482469.1">
    <property type="nucleotide sequence ID" value="NZ_CP133720.1"/>
</dbReference>
<evidence type="ECO:0000313" key="7">
    <source>
        <dbReference type="EMBL" id="WMW80978.1"/>
    </source>
</evidence>
<keyword evidence="6" id="KW-0804">Transcription</keyword>
<keyword evidence="5" id="KW-0238">DNA-binding</keyword>
<dbReference type="PANTHER" id="PTHR33202:SF7">
    <property type="entry name" value="FERRIC UPTAKE REGULATION PROTEIN"/>
    <property type="match status" value="1"/>
</dbReference>
<evidence type="ECO:0000256" key="5">
    <source>
        <dbReference type="ARBA" id="ARBA00023125"/>
    </source>
</evidence>
<sequence>MSDHFHRHYLSEQDGAAEARSALRSVGLRVTTPRISVLSLLLLQQRAMSHTEMQEDLPEIDRVTLYRSLDSLAEAGLAHKIIGDDRITRFRFGTAHSTQHVNGQQSHQHGHFQCLRCAKVFCLEQAPMIDLIEAQLRASLRPGFAAQSVEMTIKGWCDQCNESC</sequence>
<keyword evidence="8" id="KW-1185">Reference proteome</keyword>